<dbReference type="InterPro" id="IPR002299">
    <property type="entry name" value="Porin_Neis"/>
</dbReference>
<gene>
    <name evidence="13" type="ORF">CAL24_09980</name>
</gene>
<sequence length="350" mass="37832">MRRTANINIILALALATAGLAGAAQAESSITLYGLVDLGYMNDHDDAKGTSQGIDSGNESGSRWGIKGEEDLGNGLKAVFQLEGGFNADNGTYAQSGRLFGRWAYVGLQSATLGELRLGRQWVLGREWGGVATPFSIAWSRSGLGTTFGYNDGDFGASGIADNMVMWRSPKVHGFEAALGYSFAVDGDQEFGTGNNDRMLTAGVRYGKGPLRLALTYEHLYADQRRVSGRANPAGDASNWQLGGSYDFEVVRVYAGAGRISDANKGPAKDLDKDYAWTAGVRVPVGPGALLASWQQTTDSKIKAYAVGYQYDLSKRTDLYAFYNHSETRDLDTDEDNGRRQISVGIRHRF</sequence>
<dbReference type="EMBL" id="NEVT01000004">
    <property type="protein sequence ID" value="OZI78432.1"/>
    <property type="molecule type" value="Genomic_DNA"/>
</dbReference>
<evidence type="ECO:0000256" key="6">
    <source>
        <dbReference type="ARBA" id="ARBA00022729"/>
    </source>
</evidence>
<evidence type="ECO:0000256" key="4">
    <source>
        <dbReference type="ARBA" id="ARBA00022452"/>
    </source>
</evidence>
<comment type="subunit">
    <text evidence="2">Homotrimer.</text>
</comment>
<dbReference type="InterPro" id="IPR023614">
    <property type="entry name" value="Porin_dom_sf"/>
</dbReference>
<evidence type="ECO:0000256" key="1">
    <source>
        <dbReference type="ARBA" id="ARBA00004571"/>
    </source>
</evidence>
<dbReference type="PANTHER" id="PTHR34501:SF9">
    <property type="entry name" value="MAJOR OUTER MEMBRANE PROTEIN P.IA"/>
    <property type="match status" value="1"/>
</dbReference>
<feature type="domain" description="Porin" evidence="12">
    <location>
        <begin position="12"/>
        <end position="330"/>
    </location>
</feature>
<evidence type="ECO:0000256" key="11">
    <source>
        <dbReference type="SAM" id="SignalP"/>
    </source>
</evidence>
<evidence type="ECO:0000313" key="14">
    <source>
        <dbReference type="Proteomes" id="UP000215633"/>
    </source>
</evidence>
<evidence type="ECO:0000256" key="3">
    <source>
        <dbReference type="ARBA" id="ARBA00022448"/>
    </source>
</evidence>
<feature type="chain" id="PRO_5013034691" description="Porin domain-containing protein" evidence="11">
    <location>
        <begin position="27"/>
        <end position="350"/>
    </location>
</feature>
<dbReference type="GO" id="GO:0006811">
    <property type="term" value="P:monoatomic ion transport"/>
    <property type="evidence" value="ECO:0007669"/>
    <property type="project" value="UniProtKB-KW"/>
</dbReference>
<dbReference type="InterPro" id="IPR033900">
    <property type="entry name" value="Gram_neg_porin_domain"/>
</dbReference>
<evidence type="ECO:0000313" key="13">
    <source>
        <dbReference type="EMBL" id="OZI78432.1"/>
    </source>
</evidence>
<dbReference type="GO" id="GO:0046930">
    <property type="term" value="C:pore complex"/>
    <property type="evidence" value="ECO:0007669"/>
    <property type="project" value="UniProtKB-KW"/>
</dbReference>
<keyword evidence="14" id="KW-1185">Reference proteome</keyword>
<comment type="caution">
    <text evidence="13">The sequence shown here is derived from an EMBL/GenBank/DDBJ whole genome shotgun (WGS) entry which is preliminary data.</text>
</comment>
<dbReference type="Pfam" id="PF13609">
    <property type="entry name" value="Porin_4"/>
    <property type="match status" value="1"/>
</dbReference>
<dbReference type="Gene3D" id="2.40.160.10">
    <property type="entry name" value="Porin"/>
    <property type="match status" value="1"/>
</dbReference>
<protein>
    <recommendedName>
        <fullName evidence="12">Porin domain-containing protein</fullName>
    </recommendedName>
</protein>
<evidence type="ECO:0000256" key="2">
    <source>
        <dbReference type="ARBA" id="ARBA00011233"/>
    </source>
</evidence>
<dbReference type="GO" id="GO:0009279">
    <property type="term" value="C:cell outer membrane"/>
    <property type="evidence" value="ECO:0007669"/>
    <property type="project" value="UniProtKB-SubCell"/>
</dbReference>
<evidence type="ECO:0000256" key="7">
    <source>
        <dbReference type="ARBA" id="ARBA00023065"/>
    </source>
</evidence>
<keyword evidence="5" id="KW-0812">Transmembrane</keyword>
<dbReference type="InterPro" id="IPR050298">
    <property type="entry name" value="Gram-neg_bact_OMP"/>
</dbReference>
<keyword evidence="9" id="KW-0472">Membrane</keyword>
<dbReference type="AlphaFoldDB" id="A0A261VY44"/>
<organism evidence="13 14">
    <name type="scientific">Bordetella genomosp. 2</name>
    <dbReference type="NCBI Taxonomy" id="1983456"/>
    <lineage>
        <taxon>Bacteria</taxon>
        <taxon>Pseudomonadati</taxon>
        <taxon>Pseudomonadota</taxon>
        <taxon>Betaproteobacteria</taxon>
        <taxon>Burkholderiales</taxon>
        <taxon>Alcaligenaceae</taxon>
        <taxon>Bordetella</taxon>
    </lineage>
</organism>
<dbReference type="SUPFAM" id="SSF56935">
    <property type="entry name" value="Porins"/>
    <property type="match status" value="1"/>
</dbReference>
<name>A0A261VY44_9BORD</name>
<dbReference type="GO" id="GO:0015288">
    <property type="term" value="F:porin activity"/>
    <property type="evidence" value="ECO:0007669"/>
    <property type="project" value="UniProtKB-KW"/>
</dbReference>
<keyword evidence="8" id="KW-0626">Porin</keyword>
<keyword evidence="4" id="KW-1134">Transmembrane beta strand</keyword>
<accession>A0A261VY44</accession>
<keyword evidence="10" id="KW-0998">Cell outer membrane</keyword>
<evidence type="ECO:0000259" key="12">
    <source>
        <dbReference type="Pfam" id="PF13609"/>
    </source>
</evidence>
<keyword evidence="7" id="KW-0406">Ion transport</keyword>
<dbReference type="RefSeq" id="WP_094806604.1">
    <property type="nucleotide sequence ID" value="NZ_NEVT01000004.1"/>
</dbReference>
<keyword evidence="3" id="KW-0813">Transport</keyword>
<feature type="signal peptide" evidence="11">
    <location>
        <begin position="1"/>
        <end position="26"/>
    </location>
</feature>
<dbReference type="PRINTS" id="PR00184">
    <property type="entry name" value="NEISSPPORIN"/>
</dbReference>
<keyword evidence="6 11" id="KW-0732">Signal</keyword>
<reference evidence="14" key="1">
    <citation type="submission" date="2017-05" db="EMBL/GenBank/DDBJ databases">
        <title>Complete and WGS of Bordetella genogroups.</title>
        <authorList>
            <person name="Spilker T."/>
            <person name="Lipuma J."/>
        </authorList>
    </citation>
    <scope>NUCLEOTIDE SEQUENCE [LARGE SCALE GENOMIC DNA]</scope>
    <source>
        <strain evidence="14">AU8256</strain>
    </source>
</reference>
<dbReference type="CDD" id="cd00342">
    <property type="entry name" value="gram_neg_porins"/>
    <property type="match status" value="1"/>
</dbReference>
<evidence type="ECO:0000256" key="5">
    <source>
        <dbReference type="ARBA" id="ARBA00022692"/>
    </source>
</evidence>
<evidence type="ECO:0000256" key="10">
    <source>
        <dbReference type="ARBA" id="ARBA00023237"/>
    </source>
</evidence>
<comment type="subcellular location">
    <subcellularLocation>
        <location evidence="1">Cell outer membrane</location>
        <topology evidence="1">Multi-pass membrane protein</topology>
    </subcellularLocation>
</comment>
<evidence type="ECO:0000256" key="8">
    <source>
        <dbReference type="ARBA" id="ARBA00023114"/>
    </source>
</evidence>
<proteinExistence type="predicted"/>
<dbReference type="PANTHER" id="PTHR34501">
    <property type="entry name" value="PROTEIN YDDL-RELATED"/>
    <property type="match status" value="1"/>
</dbReference>
<dbReference type="Proteomes" id="UP000215633">
    <property type="component" value="Unassembled WGS sequence"/>
</dbReference>
<evidence type="ECO:0000256" key="9">
    <source>
        <dbReference type="ARBA" id="ARBA00023136"/>
    </source>
</evidence>